<dbReference type="Pfam" id="PF01029">
    <property type="entry name" value="NusB"/>
    <property type="match status" value="1"/>
</dbReference>
<evidence type="ECO:0000259" key="2">
    <source>
        <dbReference type="Pfam" id="PF01029"/>
    </source>
</evidence>
<dbReference type="EMBL" id="AUZY01011176">
    <property type="protein sequence ID" value="EQD35775.1"/>
    <property type="molecule type" value="Genomic_DNA"/>
</dbReference>
<evidence type="ECO:0000256" key="1">
    <source>
        <dbReference type="ARBA" id="ARBA00022884"/>
    </source>
</evidence>
<name>T1A1R8_9ZZZZ</name>
<organism evidence="3">
    <name type="scientific">mine drainage metagenome</name>
    <dbReference type="NCBI Taxonomy" id="410659"/>
    <lineage>
        <taxon>unclassified sequences</taxon>
        <taxon>metagenomes</taxon>
        <taxon>ecological metagenomes</taxon>
    </lineage>
</organism>
<dbReference type="AlphaFoldDB" id="T1A1R8"/>
<evidence type="ECO:0000313" key="3">
    <source>
        <dbReference type="EMBL" id="EQD35775.1"/>
    </source>
</evidence>
<reference evidence="3" key="2">
    <citation type="journal article" date="2014" name="ISME J.">
        <title>Microbial stratification in low pH oxic and suboxic macroscopic growths along an acid mine drainage.</title>
        <authorList>
            <person name="Mendez-Garcia C."/>
            <person name="Mesa V."/>
            <person name="Sprenger R.R."/>
            <person name="Richter M."/>
            <person name="Diez M.S."/>
            <person name="Solano J."/>
            <person name="Bargiela R."/>
            <person name="Golyshina O.V."/>
            <person name="Manteca A."/>
            <person name="Ramos J.L."/>
            <person name="Gallego J.R."/>
            <person name="Llorente I."/>
            <person name="Martins Dos Santos V.A."/>
            <person name="Jensen O.N."/>
            <person name="Pelaez A.I."/>
            <person name="Sanchez J."/>
            <person name="Ferrer M."/>
        </authorList>
    </citation>
    <scope>NUCLEOTIDE SEQUENCE</scope>
</reference>
<dbReference type="InterPro" id="IPR006027">
    <property type="entry name" value="NusB_RsmB_TIM44"/>
</dbReference>
<dbReference type="GO" id="GO:0003723">
    <property type="term" value="F:RNA binding"/>
    <property type="evidence" value="ECO:0007669"/>
    <property type="project" value="UniProtKB-KW"/>
</dbReference>
<keyword evidence="1" id="KW-0694">RNA-binding</keyword>
<dbReference type="SUPFAM" id="SSF48013">
    <property type="entry name" value="NusB-like"/>
    <property type="match status" value="1"/>
</dbReference>
<reference evidence="3" key="1">
    <citation type="submission" date="2013-08" db="EMBL/GenBank/DDBJ databases">
        <authorList>
            <person name="Mendez C."/>
            <person name="Richter M."/>
            <person name="Ferrer M."/>
            <person name="Sanchez J."/>
        </authorList>
    </citation>
    <scope>NUCLEOTIDE SEQUENCE</scope>
</reference>
<sequence>MSELGARRHRARERALEILYEAAIKERPLESVLAALTVAPDDYVVVLVRAAESSRERADALIEQNAHDWALDRLALIDHLIMRLALGEWWSDGAPPTAVILDEAVELAATYSTDGS</sequence>
<accession>T1A1R8</accession>
<dbReference type="InterPro" id="IPR035926">
    <property type="entry name" value="NusB-like_sf"/>
</dbReference>
<protein>
    <submittedName>
        <fullName evidence="3">Transcription antitermination protein NusB</fullName>
    </submittedName>
</protein>
<dbReference type="Gene3D" id="1.10.940.10">
    <property type="entry name" value="NusB-like"/>
    <property type="match status" value="1"/>
</dbReference>
<feature type="domain" description="NusB/RsmB/TIM44" evidence="2">
    <location>
        <begin position="9"/>
        <end position="115"/>
    </location>
</feature>
<proteinExistence type="predicted"/>
<gene>
    <name evidence="3" type="ORF">B1B_16768</name>
</gene>
<comment type="caution">
    <text evidence="3">The sequence shown here is derived from an EMBL/GenBank/DDBJ whole genome shotgun (WGS) entry which is preliminary data.</text>
</comment>
<feature type="non-terminal residue" evidence="3">
    <location>
        <position position="116"/>
    </location>
</feature>
<dbReference type="GO" id="GO:0006355">
    <property type="term" value="P:regulation of DNA-templated transcription"/>
    <property type="evidence" value="ECO:0007669"/>
    <property type="project" value="InterPro"/>
</dbReference>